<accession>A0AAV1B707</accession>
<reference evidence="9 10" key="1">
    <citation type="submission" date="2023-01" db="EMBL/GenBank/DDBJ databases">
        <authorList>
            <person name="Kreplak J."/>
        </authorList>
    </citation>
    <scope>NUCLEOTIDE SEQUENCE [LARGE SCALE GENOMIC DNA]</scope>
</reference>
<evidence type="ECO:0000313" key="9">
    <source>
        <dbReference type="EMBL" id="CAI8617100.1"/>
    </source>
</evidence>
<dbReference type="SUPFAM" id="SSF89009">
    <property type="entry name" value="GAT-like domain"/>
    <property type="match status" value="1"/>
</dbReference>
<feature type="domain" description="GAT" evidence="8">
    <location>
        <begin position="185"/>
        <end position="312"/>
    </location>
</feature>
<dbReference type="PANTHER" id="PTHR46646:SF1">
    <property type="entry name" value="TOM1-LIKE PROTEIN 1"/>
    <property type="match status" value="1"/>
</dbReference>
<dbReference type="GO" id="GO:0016020">
    <property type="term" value="C:membrane"/>
    <property type="evidence" value="ECO:0007669"/>
    <property type="project" value="UniProtKB-SubCell"/>
</dbReference>
<feature type="region of interest" description="Disordered" evidence="6">
    <location>
        <begin position="341"/>
        <end position="402"/>
    </location>
</feature>
<dbReference type="PROSITE" id="PS50179">
    <property type="entry name" value="VHS"/>
    <property type="match status" value="1"/>
</dbReference>
<keyword evidence="4" id="KW-0653">Protein transport</keyword>
<dbReference type="InterPro" id="IPR014645">
    <property type="entry name" value="TOM1"/>
</dbReference>
<keyword evidence="3" id="KW-0813">Transport</keyword>
<evidence type="ECO:0000256" key="4">
    <source>
        <dbReference type="ARBA" id="ARBA00022927"/>
    </source>
</evidence>
<dbReference type="Pfam" id="PF03127">
    <property type="entry name" value="GAT"/>
    <property type="match status" value="1"/>
</dbReference>
<dbReference type="GO" id="GO:0035091">
    <property type="term" value="F:phosphatidylinositol binding"/>
    <property type="evidence" value="ECO:0007669"/>
    <property type="project" value="InterPro"/>
</dbReference>
<proteinExistence type="inferred from homology"/>
<dbReference type="Pfam" id="PF00790">
    <property type="entry name" value="VHS"/>
    <property type="match status" value="1"/>
</dbReference>
<organism evidence="9 10">
    <name type="scientific">Vicia faba</name>
    <name type="common">Broad bean</name>
    <name type="synonym">Faba vulgaris</name>
    <dbReference type="NCBI Taxonomy" id="3906"/>
    <lineage>
        <taxon>Eukaryota</taxon>
        <taxon>Viridiplantae</taxon>
        <taxon>Streptophyta</taxon>
        <taxon>Embryophyta</taxon>
        <taxon>Tracheophyta</taxon>
        <taxon>Spermatophyta</taxon>
        <taxon>Magnoliopsida</taxon>
        <taxon>eudicotyledons</taxon>
        <taxon>Gunneridae</taxon>
        <taxon>Pentapetalae</taxon>
        <taxon>rosids</taxon>
        <taxon>fabids</taxon>
        <taxon>Fabales</taxon>
        <taxon>Fabaceae</taxon>
        <taxon>Papilionoideae</taxon>
        <taxon>50 kb inversion clade</taxon>
        <taxon>NPAAA clade</taxon>
        <taxon>Hologalegina</taxon>
        <taxon>IRL clade</taxon>
        <taxon>Fabeae</taxon>
        <taxon>Vicia</taxon>
    </lineage>
</organism>
<dbReference type="GO" id="GO:0043328">
    <property type="term" value="P:protein transport to vacuole involved in ubiquitin-dependent protein catabolic process via the multivesicular body sorting pathway"/>
    <property type="evidence" value="ECO:0007669"/>
    <property type="project" value="InterPro"/>
</dbReference>
<dbReference type="SMART" id="SM00288">
    <property type="entry name" value="VHS"/>
    <property type="match status" value="1"/>
</dbReference>
<name>A0AAV1B707_VICFA</name>
<dbReference type="PIRSF" id="PIRSF036948">
    <property type="entry name" value="TOM1"/>
    <property type="match status" value="1"/>
</dbReference>
<dbReference type="Gene3D" id="1.20.58.160">
    <property type="match status" value="1"/>
</dbReference>
<comment type="similarity">
    <text evidence="2">Belongs to the TOM1 family.</text>
</comment>
<gene>
    <name evidence="9" type="ORF">VFH_VI060000</name>
</gene>
<dbReference type="CDD" id="cd03561">
    <property type="entry name" value="VHS"/>
    <property type="match status" value="1"/>
</dbReference>
<dbReference type="Gene3D" id="1.25.40.90">
    <property type="match status" value="1"/>
</dbReference>
<evidence type="ECO:0008006" key="11">
    <source>
        <dbReference type="Google" id="ProtNLM"/>
    </source>
</evidence>
<evidence type="ECO:0000256" key="5">
    <source>
        <dbReference type="ARBA" id="ARBA00023136"/>
    </source>
</evidence>
<dbReference type="EMBL" id="OX451741">
    <property type="protein sequence ID" value="CAI8617100.1"/>
    <property type="molecule type" value="Genomic_DNA"/>
</dbReference>
<dbReference type="PANTHER" id="PTHR46646">
    <property type="entry name" value="TOM1-LIKE PROTEIN 1"/>
    <property type="match status" value="1"/>
</dbReference>
<dbReference type="InterPro" id="IPR044836">
    <property type="entry name" value="TOL_plant"/>
</dbReference>
<keyword evidence="5" id="KW-0472">Membrane</keyword>
<evidence type="ECO:0000256" key="6">
    <source>
        <dbReference type="SAM" id="MobiDB-lite"/>
    </source>
</evidence>
<dbReference type="InterPro" id="IPR008942">
    <property type="entry name" value="ENTH_VHS"/>
</dbReference>
<dbReference type="Proteomes" id="UP001157006">
    <property type="component" value="Chromosome 6"/>
</dbReference>
<evidence type="ECO:0000256" key="3">
    <source>
        <dbReference type="ARBA" id="ARBA00022448"/>
    </source>
</evidence>
<evidence type="ECO:0000313" key="10">
    <source>
        <dbReference type="Proteomes" id="UP001157006"/>
    </source>
</evidence>
<dbReference type="AlphaFoldDB" id="A0AAV1B707"/>
<evidence type="ECO:0000259" key="8">
    <source>
        <dbReference type="PROSITE" id="PS50909"/>
    </source>
</evidence>
<dbReference type="InterPro" id="IPR002014">
    <property type="entry name" value="VHS_dom"/>
</dbReference>
<feature type="compositionally biased region" description="Polar residues" evidence="6">
    <location>
        <begin position="392"/>
        <end position="402"/>
    </location>
</feature>
<evidence type="ECO:0000256" key="1">
    <source>
        <dbReference type="ARBA" id="ARBA00004170"/>
    </source>
</evidence>
<dbReference type="InterPro" id="IPR004152">
    <property type="entry name" value="GAT_dom"/>
</dbReference>
<sequence>MSDNLKEKVNAIGERLKINGAEVGRKVSAGMSSMSFKMKEFFQEPNQADKLVSDATSESLDEPNWDMILHVCDLVNAEKVQTCEAVRAIKKRVMVKSPRGQYLALVLLEALVKNCDKGFFEVATERVLDEMVKIVDVDSDQSFVSCKDKALRMIQCWGESSTELRYLPVYEETYKSLKARGVRFPGCHDERLDHVLPPSGSASAPEAGRSLQHLIQHENHFTSYTSQQTKEAFDVARNCSDLLSSVLSSSSPQLTVLQQNLTMTLVQQCRESQSTVHRIIETVGNNEALLFEALQVNDEIHKVLSKYEELKKKKKKPKVSPLKPEPDTMIPVAIEPDESPHFREDALIRKPASSRTGVQGLSHDDMMDDLDEMIFGKKGGDASQWEQDPKKQQSSKYESISL</sequence>
<protein>
    <recommendedName>
        <fullName evidence="11">TOM1-like protein 2</fullName>
    </recommendedName>
</protein>
<keyword evidence="10" id="KW-1185">Reference proteome</keyword>
<dbReference type="InterPro" id="IPR038425">
    <property type="entry name" value="GAT_sf"/>
</dbReference>
<dbReference type="PROSITE" id="PS50909">
    <property type="entry name" value="GAT"/>
    <property type="match status" value="1"/>
</dbReference>
<evidence type="ECO:0000259" key="7">
    <source>
        <dbReference type="PROSITE" id="PS50179"/>
    </source>
</evidence>
<dbReference type="GO" id="GO:0043130">
    <property type="term" value="F:ubiquitin binding"/>
    <property type="evidence" value="ECO:0007669"/>
    <property type="project" value="InterPro"/>
</dbReference>
<feature type="domain" description="VHS" evidence="7">
    <location>
        <begin position="55"/>
        <end position="185"/>
    </location>
</feature>
<feature type="region of interest" description="Disordered" evidence="6">
    <location>
        <begin position="314"/>
        <end position="333"/>
    </location>
</feature>
<comment type="subcellular location">
    <subcellularLocation>
        <location evidence="1">Membrane</location>
        <topology evidence="1">Peripheral membrane protein</topology>
    </subcellularLocation>
</comment>
<evidence type="ECO:0000256" key="2">
    <source>
        <dbReference type="ARBA" id="ARBA00007708"/>
    </source>
</evidence>
<dbReference type="SUPFAM" id="SSF48464">
    <property type="entry name" value="ENTH/VHS domain"/>
    <property type="match status" value="1"/>
</dbReference>
<dbReference type="GO" id="GO:0005737">
    <property type="term" value="C:cytoplasm"/>
    <property type="evidence" value="ECO:0007669"/>
    <property type="project" value="UniProtKB-ARBA"/>
</dbReference>